<organism evidence="2 3">
    <name type="scientific">Nonomuraea rosea</name>
    <dbReference type="NCBI Taxonomy" id="638574"/>
    <lineage>
        <taxon>Bacteria</taxon>
        <taxon>Bacillati</taxon>
        <taxon>Actinomycetota</taxon>
        <taxon>Actinomycetes</taxon>
        <taxon>Streptosporangiales</taxon>
        <taxon>Streptosporangiaceae</taxon>
        <taxon>Nonomuraea</taxon>
    </lineage>
</organism>
<gene>
    <name evidence="2" type="ORF">GCM10022419_098220</name>
</gene>
<feature type="compositionally biased region" description="Pro residues" evidence="1">
    <location>
        <begin position="46"/>
        <end position="64"/>
    </location>
</feature>
<dbReference type="EMBL" id="BAABDQ010000033">
    <property type="protein sequence ID" value="GAA3598896.1"/>
    <property type="molecule type" value="Genomic_DNA"/>
</dbReference>
<protein>
    <submittedName>
        <fullName evidence="2">Uncharacterized protein</fullName>
    </submittedName>
</protein>
<evidence type="ECO:0000256" key="1">
    <source>
        <dbReference type="SAM" id="MobiDB-lite"/>
    </source>
</evidence>
<evidence type="ECO:0000313" key="3">
    <source>
        <dbReference type="Proteomes" id="UP001500630"/>
    </source>
</evidence>
<comment type="caution">
    <text evidence="2">The sequence shown here is derived from an EMBL/GenBank/DDBJ whole genome shotgun (WGS) entry which is preliminary data.</text>
</comment>
<reference evidence="3" key="1">
    <citation type="journal article" date="2019" name="Int. J. Syst. Evol. Microbiol.">
        <title>The Global Catalogue of Microorganisms (GCM) 10K type strain sequencing project: providing services to taxonomists for standard genome sequencing and annotation.</title>
        <authorList>
            <consortium name="The Broad Institute Genomics Platform"/>
            <consortium name="The Broad Institute Genome Sequencing Center for Infectious Disease"/>
            <person name="Wu L."/>
            <person name="Ma J."/>
        </authorList>
    </citation>
    <scope>NUCLEOTIDE SEQUENCE [LARGE SCALE GENOMIC DNA]</scope>
    <source>
        <strain evidence="3">JCM 17326</strain>
    </source>
</reference>
<name>A0ABP6Z6K1_9ACTN</name>
<dbReference type="Proteomes" id="UP001500630">
    <property type="component" value="Unassembled WGS sequence"/>
</dbReference>
<evidence type="ECO:0000313" key="2">
    <source>
        <dbReference type="EMBL" id="GAA3598896.1"/>
    </source>
</evidence>
<feature type="region of interest" description="Disordered" evidence="1">
    <location>
        <begin position="40"/>
        <end position="64"/>
    </location>
</feature>
<proteinExistence type="predicted"/>
<sequence length="64" mass="7286">MVPESRIMAWFVNQNYRLLPYLPWKGLMVRSIRRTASAITLKPYDPGSPPSPPARPPGPRDQPL</sequence>
<accession>A0ABP6Z6K1</accession>
<keyword evidence="3" id="KW-1185">Reference proteome</keyword>